<keyword evidence="2" id="KW-1185">Reference proteome</keyword>
<name>A0ACA9SEX0_9GLOM</name>
<feature type="non-terminal residue" evidence="1">
    <location>
        <position position="156"/>
    </location>
</feature>
<evidence type="ECO:0000313" key="2">
    <source>
        <dbReference type="Proteomes" id="UP000789920"/>
    </source>
</evidence>
<comment type="caution">
    <text evidence="1">The sequence shown here is derived from an EMBL/GenBank/DDBJ whole genome shotgun (WGS) entry which is preliminary data.</text>
</comment>
<proteinExistence type="predicted"/>
<sequence length="156" mass="18677">KHYEFKQYKKGLKATEQILKKYPEHGETLAMKGLFLNHMDKKEDAREFVRKGLRSDLKSWHVYGLLHRSDKNYGEALKCYTQALKIDKDNMQILQDYSLLQIQMRNYEAFNLRPNNQRYWLGLAISYHLLENYETAERVLKIYEGTLKPGQTNYEH</sequence>
<organism evidence="1 2">
    <name type="scientific">Racocetra persica</name>
    <dbReference type="NCBI Taxonomy" id="160502"/>
    <lineage>
        <taxon>Eukaryota</taxon>
        <taxon>Fungi</taxon>
        <taxon>Fungi incertae sedis</taxon>
        <taxon>Mucoromycota</taxon>
        <taxon>Glomeromycotina</taxon>
        <taxon>Glomeromycetes</taxon>
        <taxon>Diversisporales</taxon>
        <taxon>Gigasporaceae</taxon>
        <taxon>Racocetra</taxon>
    </lineage>
</organism>
<dbReference type="EMBL" id="CAJVQC010113572">
    <property type="protein sequence ID" value="CAG8836060.1"/>
    <property type="molecule type" value="Genomic_DNA"/>
</dbReference>
<accession>A0ACA9SEX0</accession>
<reference evidence="1" key="1">
    <citation type="submission" date="2021-06" db="EMBL/GenBank/DDBJ databases">
        <authorList>
            <person name="Kallberg Y."/>
            <person name="Tangrot J."/>
            <person name="Rosling A."/>
        </authorList>
    </citation>
    <scope>NUCLEOTIDE SEQUENCE</scope>
    <source>
        <strain evidence="1">MA461A</strain>
    </source>
</reference>
<protein>
    <submittedName>
        <fullName evidence="1">15643_t:CDS:1</fullName>
    </submittedName>
</protein>
<gene>
    <name evidence="1" type="ORF">RPERSI_LOCUS29789</name>
</gene>
<feature type="non-terminal residue" evidence="1">
    <location>
        <position position="1"/>
    </location>
</feature>
<dbReference type="Proteomes" id="UP000789920">
    <property type="component" value="Unassembled WGS sequence"/>
</dbReference>
<evidence type="ECO:0000313" key="1">
    <source>
        <dbReference type="EMBL" id="CAG8836060.1"/>
    </source>
</evidence>